<feature type="region of interest" description="Disordered" evidence="1">
    <location>
        <begin position="264"/>
        <end position="307"/>
    </location>
</feature>
<keyword evidence="2" id="KW-1133">Transmembrane helix</keyword>
<keyword evidence="2" id="KW-0472">Membrane</keyword>
<name>A0A3S5B0P5_9PLAT</name>
<evidence type="ECO:0000313" key="3">
    <source>
        <dbReference type="EMBL" id="VEL37111.1"/>
    </source>
</evidence>
<accession>A0A3S5B0P5</accession>
<comment type="caution">
    <text evidence="3">The sequence shown here is derived from an EMBL/GenBank/DDBJ whole genome shotgun (WGS) entry which is preliminary data.</text>
</comment>
<evidence type="ECO:0000313" key="4">
    <source>
        <dbReference type="Proteomes" id="UP000784294"/>
    </source>
</evidence>
<sequence>MVTANELTSTRYSPVDSCSFKYCPKFDYDGFTKVASVTPLDEASSLCETSQQNVLSGFASASSANLFSTTTTCATITSLHRTPAHLDPLTASTEEPMEISSTYSVQSYAEKELENISRADQTFMVDPIKSADSMNSNRFTYINDSKKDSNINESICLSKRNIQATFSSLSPEGAITGSSSMADITGSNLILPSINLTSLPLPSIPVNEKGLGSHSGCLSSDSSHFAFFGRQNNSAHELSPKPKAGSDVDTKLVQMVSLHLGLEKKEDEEDSDIRDSHTEEEDTDTEESHENRDGHLGSGWNLRGKEGDPLPGQLRSAMLARLSNDGLVCPFLALIVFLVVLITNHFTNFIKVEVIGNSGNVTSEYTRNAGLISLEANRDLVGSPPVDPLLLNQSVHWFLIFTIVWGLSLHSLWPQLRRPLTP</sequence>
<keyword evidence="2" id="KW-0812">Transmembrane</keyword>
<feature type="transmembrane region" description="Helical" evidence="2">
    <location>
        <begin position="327"/>
        <end position="346"/>
    </location>
</feature>
<evidence type="ECO:0000256" key="2">
    <source>
        <dbReference type="SAM" id="Phobius"/>
    </source>
</evidence>
<organism evidence="3 4">
    <name type="scientific">Protopolystoma xenopodis</name>
    <dbReference type="NCBI Taxonomy" id="117903"/>
    <lineage>
        <taxon>Eukaryota</taxon>
        <taxon>Metazoa</taxon>
        <taxon>Spiralia</taxon>
        <taxon>Lophotrochozoa</taxon>
        <taxon>Platyhelminthes</taxon>
        <taxon>Monogenea</taxon>
        <taxon>Polyopisthocotylea</taxon>
        <taxon>Polystomatidea</taxon>
        <taxon>Polystomatidae</taxon>
        <taxon>Protopolystoma</taxon>
    </lineage>
</organism>
<proteinExistence type="predicted"/>
<gene>
    <name evidence="3" type="ORF">PXEA_LOCUS30551</name>
</gene>
<feature type="compositionally biased region" description="Basic and acidic residues" evidence="1">
    <location>
        <begin position="286"/>
        <end position="295"/>
    </location>
</feature>
<protein>
    <submittedName>
        <fullName evidence="3">Uncharacterized protein</fullName>
    </submittedName>
</protein>
<dbReference type="EMBL" id="CAAALY010254028">
    <property type="protein sequence ID" value="VEL37111.1"/>
    <property type="molecule type" value="Genomic_DNA"/>
</dbReference>
<keyword evidence="4" id="KW-1185">Reference proteome</keyword>
<reference evidence="3" key="1">
    <citation type="submission" date="2018-11" db="EMBL/GenBank/DDBJ databases">
        <authorList>
            <consortium name="Pathogen Informatics"/>
        </authorList>
    </citation>
    <scope>NUCLEOTIDE SEQUENCE</scope>
</reference>
<feature type="compositionally biased region" description="Acidic residues" evidence="1">
    <location>
        <begin position="266"/>
        <end position="285"/>
    </location>
</feature>
<dbReference type="AlphaFoldDB" id="A0A3S5B0P5"/>
<evidence type="ECO:0000256" key="1">
    <source>
        <dbReference type="SAM" id="MobiDB-lite"/>
    </source>
</evidence>
<feature type="transmembrane region" description="Helical" evidence="2">
    <location>
        <begin position="395"/>
        <end position="413"/>
    </location>
</feature>
<dbReference type="Proteomes" id="UP000784294">
    <property type="component" value="Unassembled WGS sequence"/>
</dbReference>